<gene>
    <name evidence="1" type="ORF">F8237_33910</name>
</gene>
<sequence>MSEPYTHVRLICSDDGGLNHRYEIRVSTFVQFDENPGRRSISGLPSKKQAEEIAKKIARSERDRTGAPVWK</sequence>
<evidence type="ECO:0000313" key="2">
    <source>
        <dbReference type="Proteomes" id="UP000325641"/>
    </source>
</evidence>
<dbReference type="Proteomes" id="UP000325641">
    <property type="component" value="Chromosome"/>
</dbReference>
<reference evidence="2" key="1">
    <citation type="submission" date="2019-10" db="EMBL/GenBank/DDBJ databases">
        <title>Complete Genome Sequence of Bradyrhizobium betae type strain PL7HG1T.</title>
        <authorList>
            <person name="Bromfield E.S.P."/>
            <person name="Cloutier S."/>
        </authorList>
    </citation>
    <scope>NUCLEOTIDE SEQUENCE [LARGE SCALE GENOMIC DNA]</scope>
    <source>
        <strain evidence="2">PL7HG1</strain>
    </source>
</reference>
<organism evidence="1 2">
    <name type="scientific">Bradyrhizobium betae</name>
    <dbReference type="NCBI Taxonomy" id="244734"/>
    <lineage>
        <taxon>Bacteria</taxon>
        <taxon>Pseudomonadati</taxon>
        <taxon>Pseudomonadota</taxon>
        <taxon>Alphaproteobacteria</taxon>
        <taxon>Hyphomicrobiales</taxon>
        <taxon>Nitrobacteraceae</taxon>
        <taxon>Bradyrhizobium</taxon>
    </lineage>
</organism>
<proteinExistence type="predicted"/>
<dbReference type="EMBL" id="CP044543">
    <property type="protein sequence ID" value="QFI76949.1"/>
    <property type="molecule type" value="Genomic_DNA"/>
</dbReference>
<evidence type="ECO:0000313" key="1">
    <source>
        <dbReference type="EMBL" id="QFI76949.1"/>
    </source>
</evidence>
<protein>
    <submittedName>
        <fullName evidence="1">Uncharacterized protein</fullName>
    </submittedName>
</protein>
<accession>A0A5P6PF23</accession>
<dbReference type="RefSeq" id="WP_151650349.1">
    <property type="nucleotide sequence ID" value="NZ_CP044543.1"/>
</dbReference>
<dbReference type="AlphaFoldDB" id="A0A5P6PF23"/>
<name>A0A5P6PF23_9BRAD</name>
<dbReference type="KEGG" id="bbet:F8237_33910"/>
<dbReference type="OrthoDB" id="8243767at2"/>